<feature type="compositionally biased region" description="Low complexity" evidence="1">
    <location>
        <begin position="106"/>
        <end position="124"/>
    </location>
</feature>
<dbReference type="PANTHER" id="PTHR31157:SF1">
    <property type="entry name" value="SCP DOMAIN-CONTAINING PROTEIN"/>
    <property type="match status" value="1"/>
</dbReference>
<dbReference type="PANTHER" id="PTHR31157">
    <property type="entry name" value="SCP DOMAIN-CONTAINING PROTEIN"/>
    <property type="match status" value="1"/>
</dbReference>
<dbReference type="Proteomes" id="UP000288024">
    <property type="component" value="Unassembled WGS sequence"/>
</dbReference>
<dbReference type="SUPFAM" id="SSF55797">
    <property type="entry name" value="PR-1-like"/>
    <property type="match status" value="1"/>
</dbReference>
<dbReference type="Pfam" id="PF00188">
    <property type="entry name" value="CAP"/>
    <property type="match status" value="1"/>
</dbReference>
<dbReference type="NCBIfam" id="TIGR02909">
    <property type="entry name" value="spore_YkwD"/>
    <property type="match status" value="1"/>
</dbReference>
<evidence type="ECO:0000256" key="1">
    <source>
        <dbReference type="SAM" id="MobiDB-lite"/>
    </source>
</evidence>
<dbReference type="EMBL" id="RZTZ01000019">
    <property type="protein sequence ID" value="RVT57128.1"/>
    <property type="molecule type" value="Genomic_DNA"/>
</dbReference>
<feature type="chain" id="PRO_5018535065" evidence="2">
    <location>
        <begin position="22"/>
        <end position="260"/>
    </location>
</feature>
<feature type="signal peptide" evidence="2">
    <location>
        <begin position="1"/>
        <end position="21"/>
    </location>
</feature>
<name>A0A3S2UCI6_9BACI</name>
<keyword evidence="2" id="KW-0732">Signal</keyword>
<accession>A0A3S2UCI6</accession>
<gene>
    <name evidence="4" type="ORF">EM808_25370</name>
</gene>
<dbReference type="CDD" id="cd05379">
    <property type="entry name" value="CAP_bacterial"/>
    <property type="match status" value="1"/>
</dbReference>
<dbReference type="RefSeq" id="WP_127742132.1">
    <property type="nucleotide sequence ID" value="NZ_RZTZ01000019.1"/>
</dbReference>
<evidence type="ECO:0000259" key="3">
    <source>
        <dbReference type="Pfam" id="PF00188"/>
    </source>
</evidence>
<feature type="region of interest" description="Disordered" evidence="1">
    <location>
        <begin position="79"/>
        <end position="134"/>
    </location>
</feature>
<evidence type="ECO:0000256" key="2">
    <source>
        <dbReference type="SAM" id="SignalP"/>
    </source>
</evidence>
<evidence type="ECO:0000313" key="5">
    <source>
        <dbReference type="Proteomes" id="UP000288024"/>
    </source>
</evidence>
<dbReference type="Gene3D" id="3.40.33.10">
    <property type="entry name" value="CAP"/>
    <property type="match status" value="1"/>
</dbReference>
<proteinExistence type="predicted"/>
<sequence length="260" mass="28505">MKFKPVKTVLCMSLAAGMLTACNNNDNPIDTDNDIIETGQISNLKTDTNSNRYPHTQAIKIQDAKYEFKIVNRGAVPNGNANGYTNANTNNGTAQQTQRPTTNNIQQSQSAPAQPAPAAQQSPKKAADIASENKGSSEYVDAVISLTNKERQKAGLTALKAYPELNEVANVKAQDMNEKGYFSHTSPTYGSPFDMMRDFGITYKSAGENIAQGQRTPEEVVNAWMNSEGHRANILSKDFSHIGVGFEENGYEWVQMFVKK</sequence>
<dbReference type="PROSITE" id="PS51257">
    <property type="entry name" value="PROKAR_LIPOPROTEIN"/>
    <property type="match status" value="1"/>
</dbReference>
<evidence type="ECO:0000313" key="4">
    <source>
        <dbReference type="EMBL" id="RVT57128.1"/>
    </source>
</evidence>
<reference evidence="4 5" key="1">
    <citation type="submission" date="2019-01" db="EMBL/GenBank/DDBJ databases">
        <title>Bacillus sp. M5HDSG1-1, whole genome shotgun sequence.</title>
        <authorList>
            <person name="Tuo L."/>
        </authorList>
    </citation>
    <scope>NUCLEOTIDE SEQUENCE [LARGE SCALE GENOMIC DNA]</scope>
    <source>
        <strain evidence="4 5">M5HDSG1-1</strain>
    </source>
</reference>
<feature type="domain" description="SCP" evidence="3">
    <location>
        <begin position="145"/>
        <end position="257"/>
    </location>
</feature>
<feature type="compositionally biased region" description="Low complexity" evidence="1">
    <location>
        <begin position="79"/>
        <end position="98"/>
    </location>
</feature>
<organism evidence="4 5">
    <name type="scientific">Niallia taxi</name>
    <dbReference type="NCBI Taxonomy" id="2499688"/>
    <lineage>
        <taxon>Bacteria</taxon>
        <taxon>Bacillati</taxon>
        <taxon>Bacillota</taxon>
        <taxon>Bacilli</taxon>
        <taxon>Bacillales</taxon>
        <taxon>Bacillaceae</taxon>
        <taxon>Niallia</taxon>
    </lineage>
</organism>
<dbReference type="AlphaFoldDB" id="A0A3S2UCI6"/>
<dbReference type="InterPro" id="IPR014258">
    <property type="entry name" value="CAP_domain_YkwD-like"/>
</dbReference>
<dbReference type="InterPro" id="IPR014044">
    <property type="entry name" value="CAP_dom"/>
</dbReference>
<dbReference type="InterPro" id="IPR035940">
    <property type="entry name" value="CAP_sf"/>
</dbReference>
<protein>
    <submittedName>
        <fullName evidence="4">SCP-like extracellular protein</fullName>
    </submittedName>
</protein>
<keyword evidence="5" id="KW-1185">Reference proteome</keyword>
<comment type="caution">
    <text evidence="4">The sequence shown here is derived from an EMBL/GenBank/DDBJ whole genome shotgun (WGS) entry which is preliminary data.</text>
</comment>